<dbReference type="OrthoDB" id="10047893at2759"/>
<proteinExistence type="predicted"/>
<keyword evidence="2" id="KW-1185">Reference proteome</keyword>
<comment type="caution">
    <text evidence="1">The sequence shown here is derived from an EMBL/GenBank/DDBJ whole genome shotgun (WGS) entry which is preliminary data.</text>
</comment>
<accession>A0A8K0DA61</accession>
<dbReference type="EMBL" id="VTPC01002781">
    <property type="protein sequence ID" value="KAF2899493.1"/>
    <property type="molecule type" value="Genomic_DNA"/>
</dbReference>
<protein>
    <submittedName>
        <fullName evidence="1">Uncharacterized protein</fullName>
    </submittedName>
</protein>
<organism evidence="1 2">
    <name type="scientific">Ignelater luminosus</name>
    <name type="common">Cucubano</name>
    <name type="synonym">Pyrophorus luminosus</name>
    <dbReference type="NCBI Taxonomy" id="2038154"/>
    <lineage>
        <taxon>Eukaryota</taxon>
        <taxon>Metazoa</taxon>
        <taxon>Ecdysozoa</taxon>
        <taxon>Arthropoda</taxon>
        <taxon>Hexapoda</taxon>
        <taxon>Insecta</taxon>
        <taxon>Pterygota</taxon>
        <taxon>Neoptera</taxon>
        <taxon>Endopterygota</taxon>
        <taxon>Coleoptera</taxon>
        <taxon>Polyphaga</taxon>
        <taxon>Elateriformia</taxon>
        <taxon>Elateroidea</taxon>
        <taxon>Elateridae</taxon>
        <taxon>Agrypninae</taxon>
        <taxon>Pyrophorini</taxon>
        <taxon>Ignelater</taxon>
    </lineage>
</organism>
<sequence>MGIIENLKTKYRAKLGNFILEKIEETLLDLDSTAKEVSSQVKILQAKSFVADIWRDINNKTLKNCFACCNFKVNTLTENLDDSLEKLDQEINDYIVFQEAEKEEYLDEDIVDEMKERLREVKNLDCDSKEQPKSTTVALPEA</sequence>
<dbReference type="Proteomes" id="UP000801492">
    <property type="component" value="Unassembled WGS sequence"/>
</dbReference>
<dbReference type="AlphaFoldDB" id="A0A8K0DA61"/>
<name>A0A8K0DA61_IGNLU</name>
<reference evidence="1" key="1">
    <citation type="submission" date="2019-08" db="EMBL/GenBank/DDBJ databases">
        <title>The genome of the North American firefly Photinus pyralis.</title>
        <authorList>
            <consortium name="Photinus pyralis genome working group"/>
            <person name="Fallon T.R."/>
            <person name="Sander Lower S.E."/>
            <person name="Weng J.-K."/>
        </authorList>
    </citation>
    <scope>NUCLEOTIDE SEQUENCE</scope>
    <source>
        <strain evidence="1">TRF0915ILg1</strain>
        <tissue evidence="1">Whole body</tissue>
    </source>
</reference>
<evidence type="ECO:0000313" key="1">
    <source>
        <dbReference type="EMBL" id="KAF2899493.1"/>
    </source>
</evidence>
<gene>
    <name evidence="1" type="ORF">ILUMI_06682</name>
</gene>
<evidence type="ECO:0000313" key="2">
    <source>
        <dbReference type="Proteomes" id="UP000801492"/>
    </source>
</evidence>